<gene>
    <name evidence="2" type="ORF">N7468_010623</name>
</gene>
<evidence type="ECO:0000256" key="1">
    <source>
        <dbReference type="SAM" id="MobiDB-lite"/>
    </source>
</evidence>
<dbReference type="AlphaFoldDB" id="A0A9W9N9F3"/>
<keyword evidence="3" id="KW-1185">Reference proteome</keyword>
<organism evidence="2 3">
    <name type="scientific">Penicillium chermesinum</name>
    <dbReference type="NCBI Taxonomy" id="63820"/>
    <lineage>
        <taxon>Eukaryota</taxon>
        <taxon>Fungi</taxon>
        <taxon>Dikarya</taxon>
        <taxon>Ascomycota</taxon>
        <taxon>Pezizomycotina</taxon>
        <taxon>Eurotiomycetes</taxon>
        <taxon>Eurotiomycetidae</taxon>
        <taxon>Eurotiales</taxon>
        <taxon>Aspergillaceae</taxon>
        <taxon>Penicillium</taxon>
    </lineage>
</organism>
<reference evidence="2" key="1">
    <citation type="submission" date="2022-11" db="EMBL/GenBank/DDBJ databases">
        <authorList>
            <person name="Petersen C."/>
        </authorList>
    </citation>
    <scope>NUCLEOTIDE SEQUENCE</scope>
    <source>
        <strain evidence="2">IBT 19713</strain>
    </source>
</reference>
<reference evidence="2" key="2">
    <citation type="journal article" date="2023" name="IMA Fungus">
        <title>Comparative genomic study of the Penicillium genus elucidates a diverse pangenome and 15 lateral gene transfer events.</title>
        <authorList>
            <person name="Petersen C."/>
            <person name="Sorensen T."/>
            <person name="Nielsen M.R."/>
            <person name="Sondergaard T.E."/>
            <person name="Sorensen J.L."/>
            <person name="Fitzpatrick D.A."/>
            <person name="Frisvad J.C."/>
            <person name="Nielsen K.L."/>
        </authorList>
    </citation>
    <scope>NUCLEOTIDE SEQUENCE</scope>
    <source>
        <strain evidence="2">IBT 19713</strain>
    </source>
</reference>
<dbReference type="Proteomes" id="UP001150941">
    <property type="component" value="Unassembled WGS sequence"/>
</dbReference>
<evidence type="ECO:0000313" key="3">
    <source>
        <dbReference type="Proteomes" id="UP001150941"/>
    </source>
</evidence>
<accession>A0A9W9N9F3</accession>
<comment type="caution">
    <text evidence="2">The sequence shown here is derived from an EMBL/GenBank/DDBJ whole genome shotgun (WGS) entry which is preliminary data.</text>
</comment>
<feature type="compositionally biased region" description="Basic and acidic residues" evidence="1">
    <location>
        <begin position="68"/>
        <end position="77"/>
    </location>
</feature>
<dbReference type="GeneID" id="83207222"/>
<sequence length="84" mass="9464">MGEEEARYRNDESEAKLAEVGERTAMGLGCAMDIRIVFGRGALMIAVLKSRYTYQGWGIRPQIPGQDTRPRRVEELGKFTATTR</sequence>
<dbReference type="EMBL" id="JAPQKS010000009">
    <property type="protein sequence ID" value="KAJ5214944.1"/>
    <property type="molecule type" value="Genomic_DNA"/>
</dbReference>
<proteinExistence type="predicted"/>
<protein>
    <submittedName>
        <fullName evidence="2">Uncharacterized protein</fullName>
    </submittedName>
</protein>
<feature type="region of interest" description="Disordered" evidence="1">
    <location>
        <begin position="63"/>
        <end position="84"/>
    </location>
</feature>
<evidence type="ECO:0000313" key="2">
    <source>
        <dbReference type="EMBL" id="KAJ5214944.1"/>
    </source>
</evidence>
<dbReference type="RefSeq" id="XP_058325441.1">
    <property type="nucleotide sequence ID" value="XM_058479918.1"/>
</dbReference>
<name>A0A9W9N9F3_9EURO</name>